<dbReference type="GO" id="GO:0004527">
    <property type="term" value="F:exonuclease activity"/>
    <property type="evidence" value="ECO:0007669"/>
    <property type="project" value="UniProtKB-KW"/>
</dbReference>
<dbReference type="GO" id="GO:0005524">
    <property type="term" value="F:ATP binding"/>
    <property type="evidence" value="ECO:0007669"/>
    <property type="project" value="UniProtKB-UniRule"/>
</dbReference>
<keyword evidence="2 15" id="KW-0547">Nucleotide-binding</keyword>
<dbReference type="PANTHER" id="PTHR11070:SF2">
    <property type="entry name" value="ATP-DEPENDENT DNA HELICASE SRS2"/>
    <property type="match status" value="1"/>
</dbReference>
<protein>
    <recommendedName>
        <fullName evidence="12">DNA 3'-5' helicase</fullName>
        <ecNumber evidence="12">5.6.2.4</ecNumber>
    </recommendedName>
    <alternativeName>
        <fullName evidence="13">DNA 3'-5' helicase II</fullName>
    </alternativeName>
</protein>
<dbReference type="Proteomes" id="UP001059380">
    <property type="component" value="Chromosome"/>
</dbReference>
<keyword evidence="9" id="KW-0234">DNA repair</keyword>
<gene>
    <name evidence="19" type="ORF">MOP44_24660</name>
</gene>
<dbReference type="InterPro" id="IPR027417">
    <property type="entry name" value="P-loop_NTPase"/>
</dbReference>
<feature type="compositionally biased region" description="Basic and acidic residues" evidence="16">
    <location>
        <begin position="574"/>
        <end position="589"/>
    </location>
</feature>
<dbReference type="GO" id="GO:0043138">
    <property type="term" value="F:3'-5' DNA helicase activity"/>
    <property type="evidence" value="ECO:0007669"/>
    <property type="project" value="UniProtKB-EC"/>
</dbReference>
<dbReference type="PROSITE" id="PS51198">
    <property type="entry name" value="UVRD_HELICASE_ATP_BIND"/>
    <property type="match status" value="1"/>
</dbReference>
<evidence type="ECO:0000256" key="15">
    <source>
        <dbReference type="PROSITE-ProRule" id="PRU00560"/>
    </source>
</evidence>
<keyword evidence="1" id="KW-0540">Nuclease</keyword>
<evidence type="ECO:0000313" key="19">
    <source>
        <dbReference type="EMBL" id="UWZ83742.1"/>
    </source>
</evidence>
<comment type="catalytic activity">
    <reaction evidence="14">
        <text>ATP + H2O = ADP + phosphate + H(+)</text>
        <dbReference type="Rhea" id="RHEA:13065"/>
        <dbReference type="ChEBI" id="CHEBI:15377"/>
        <dbReference type="ChEBI" id="CHEBI:15378"/>
        <dbReference type="ChEBI" id="CHEBI:30616"/>
        <dbReference type="ChEBI" id="CHEBI:43474"/>
        <dbReference type="ChEBI" id="CHEBI:456216"/>
        <dbReference type="EC" id="5.6.2.4"/>
    </reaction>
</comment>
<feature type="region of interest" description="Disordered" evidence="16">
    <location>
        <begin position="1"/>
        <end position="20"/>
    </location>
</feature>
<keyword evidence="5 15" id="KW-0347">Helicase</keyword>
<feature type="region of interest" description="Disordered" evidence="16">
    <location>
        <begin position="564"/>
        <end position="589"/>
    </location>
</feature>
<dbReference type="EMBL" id="CP093313">
    <property type="protein sequence ID" value="UWZ83742.1"/>
    <property type="molecule type" value="Genomic_DNA"/>
</dbReference>
<evidence type="ECO:0000256" key="11">
    <source>
        <dbReference type="ARBA" id="ARBA00034617"/>
    </source>
</evidence>
<proteinExistence type="predicted"/>
<dbReference type="AlphaFoldDB" id="A0A9J7BS51"/>
<evidence type="ECO:0000256" key="16">
    <source>
        <dbReference type="SAM" id="MobiDB-lite"/>
    </source>
</evidence>
<dbReference type="GO" id="GO:0005829">
    <property type="term" value="C:cytosol"/>
    <property type="evidence" value="ECO:0007669"/>
    <property type="project" value="TreeGrafter"/>
</dbReference>
<keyword evidence="7 15" id="KW-0067">ATP-binding</keyword>
<evidence type="ECO:0000256" key="2">
    <source>
        <dbReference type="ARBA" id="ARBA00022741"/>
    </source>
</evidence>
<dbReference type="Gene3D" id="3.40.50.300">
    <property type="entry name" value="P-loop containing nucleotide triphosphate hydrolases"/>
    <property type="match status" value="3"/>
</dbReference>
<evidence type="ECO:0000256" key="12">
    <source>
        <dbReference type="ARBA" id="ARBA00034808"/>
    </source>
</evidence>
<feature type="binding site" evidence="15">
    <location>
        <begin position="27"/>
        <end position="34"/>
    </location>
    <ligand>
        <name>ATP</name>
        <dbReference type="ChEBI" id="CHEBI:30616"/>
    </ligand>
</feature>
<dbReference type="GO" id="GO:0033202">
    <property type="term" value="C:DNA helicase complex"/>
    <property type="evidence" value="ECO:0007669"/>
    <property type="project" value="TreeGrafter"/>
</dbReference>
<evidence type="ECO:0000259" key="17">
    <source>
        <dbReference type="PROSITE" id="PS51198"/>
    </source>
</evidence>
<dbReference type="Pfam" id="PF13361">
    <property type="entry name" value="UvrD_C"/>
    <property type="match status" value="2"/>
</dbReference>
<name>A0A9J7BS51_9BACT</name>
<dbReference type="InterPro" id="IPR014016">
    <property type="entry name" value="UvrD-like_ATP-bd"/>
</dbReference>
<dbReference type="Pfam" id="PF12705">
    <property type="entry name" value="PDDEXK_1"/>
    <property type="match status" value="1"/>
</dbReference>
<keyword evidence="10" id="KW-0413">Isomerase</keyword>
<evidence type="ECO:0000259" key="18">
    <source>
        <dbReference type="PROSITE" id="PS51217"/>
    </source>
</evidence>
<keyword evidence="6" id="KW-0269">Exonuclease</keyword>
<dbReference type="SUPFAM" id="SSF52540">
    <property type="entry name" value="P-loop containing nucleoside triphosphate hydrolases"/>
    <property type="match status" value="1"/>
</dbReference>
<evidence type="ECO:0000256" key="4">
    <source>
        <dbReference type="ARBA" id="ARBA00022801"/>
    </source>
</evidence>
<accession>A0A9J7BS51</accession>
<evidence type="ECO:0000256" key="1">
    <source>
        <dbReference type="ARBA" id="ARBA00022722"/>
    </source>
</evidence>
<evidence type="ECO:0000256" key="7">
    <source>
        <dbReference type="ARBA" id="ARBA00022840"/>
    </source>
</evidence>
<keyword evidence="3" id="KW-0227">DNA damage</keyword>
<dbReference type="EC" id="5.6.2.4" evidence="12"/>
<dbReference type="PANTHER" id="PTHR11070">
    <property type="entry name" value="UVRD / RECB / PCRA DNA HELICASE FAMILY MEMBER"/>
    <property type="match status" value="1"/>
</dbReference>
<dbReference type="InterPro" id="IPR014017">
    <property type="entry name" value="DNA_helicase_UvrD-like_C"/>
</dbReference>
<evidence type="ECO:0000256" key="5">
    <source>
        <dbReference type="ARBA" id="ARBA00022806"/>
    </source>
</evidence>
<evidence type="ECO:0000256" key="6">
    <source>
        <dbReference type="ARBA" id="ARBA00022839"/>
    </source>
</evidence>
<keyword evidence="20" id="KW-1185">Reference proteome</keyword>
<evidence type="ECO:0000256" key="10">
    <source>
        <dbReference type="ARBA" id="ARBA00023235"/>
    </source>
</evidence>
<feature type="domain" description="UvrD-like helicase ATP-binding" evidence="17">
    <location>
        <begin position="6"/>
        <end position="514"/>
    </location>
</feature>
<evidence type="ECO:0000256" key="14">
    <source>
        <dbReference type="ARBA" id="ARBA00048988"/>
    </source>
</evidence>
<sequence>MTRRPNPPDQDQRKRALDPTRSIIVQAPAGSGKTDLLTRRFLRLLTEVDDPSQIVAITFTKAAAAEMRHRILSELEKAAVLPSSMDADDLSMEVLAARAREHANRMGWNLVEIPGQLRISTIDSFCREIAIQRPLLTTLGGSLDVSEDLEDLYRRAARNTLMELGRSSPDSMAVREAIEALLEWRDNNWQELETHLVAMLRQRDRWMQEFWLRDFNEQDETSWQRLREYLERPFGRAVASGLASVSSLLTTVAGAAEEVHDLARFACGQLGNTRFTELAEMVDFPVVDSCLACDLEQTRLAYCCLADMLLTATEGTFRKTVDKRLGFPADRKREKHRHEQLIRNLSVIPELESALDSVRDLPPARYSDEEWRIVRAGFTLLRRAAAELQIEFAEAGAVDFIEIAQIAQRILEDDDGQPSDAAITIADGIRHLLVDEFQDTSRRQHRLVASLVSAWPDTSNRSLFVVGDPMQSIYFFRAADAELFPRVQQAGLELPDRDSLPLEIVKLASNFRTQPALVHQLNDAFSAVFGINDGSNVRFSSSEPARSSASAGAIFDLHLEFAPEMPRTSPSDPDAARKKEQAREDRDATLKRQTDEIVALIKDRLGAMEQARFRGEKYRIAILGRARAALAPITQALRDVSIPFRAVELEPLADRPEVLDALALARALLNPEDRVAWLGMLRAPWCALPLDDLHALTSADDPDVQTRPVPELLRERKAMLGQGARGALDRVLQAYEDSFAIRATMPHMSSGTWLQQVWLRLGGDKCVDATGRANLDLLWRSLDKLPNGDADLTSPALNAALEKLMAQPDPASDGNWGVHVMTIHKSKGLEFEVVIVPELQARGANTRSAMFSWLERGLETPEATGEITEFLIAPFQTKGADGGAAKKWVDREYRAKESQEMRRILYVAATRAREELHLFARPSYKWEQDDPVLCEPHESLLSKAWPALEDQVRTQFEAWKSKAQAAQISSLAAGVSNVIVMPCPPRPAFLRRLPLDFVPSHLSHFREDRGTSTGVEPTDTYQRHEGSIDSRILGTAVHLGLQILAQLLSTLDGDAARSRLATSIERISAHIRAAGMSRDHAAKIAARALEIVTRSSNDPAGAWILAPHADAASEVRWTGAVSGGLRTVQADRVFRAGSTPLSEGSEAWWIIDYKTADGNSNDALPKLREMFAPQLELYANVLRKLHGPDAQIRAGLYYPRMLQFDWWEP</sequence>
<dbReference type="Gene3D" id="3.90.320.10">
    <property type="match status" value="1"/>
</dbReference>
<organism evidence="19 20">
    <name type="scientific">Occallatibacter riparius</name>
    <dbReference type="NCBI Taxonomy" id="1002689"/>
    <lineage>
        <taxon>Bacteria</taxon>
        <taxon>Pseudomonadati</taxon>
        <taxon>Acidobacteriota</taxon>
        <taxon>Terriglobia</taxon>
        <taxon>Terriglobales</taxon>
        <taxon>Acidobacteriaceae</taxon>
        <taxon>Occallatibacter</taxon>
    </lineage>
</organism>
<dbReference type="Pfam" id="PF00580">
    <property type="entry name" value="UvrD-helicase"/>
    <property type="match status" value="2"/>
</dbReference>
<evidence type="ECO:0000256" key="3">
    <source>
        <dbReference type="ARBA" id="ARBA00022763"/>
    </source>
</evidence>
<evidence type="ECO:0000256" key="9">
    <source>
        <dbReference type="ARBA" id="ARBA00023204"/>
    </source>
</evidence>
<dbReference type="Gene3D" id="1.10.486.10">
    <property type="entry name" value="PCRA, domain 4"/>
    <property type="match status" value="1"/>
</dbReference>
<dbReference type="PROSITE" id="PS51217">
    <property type="entry name" value="UVRD_HELICASE_CTER"/>
    <property type="match status" value="1"/>
</dbReference>
<evidence type="ECO:0000256" key="8">
    <source>
        <dbReference type="ARBA" id="ARBA00023125"/>
    </source>
</evidence>
<dbReference type="InterPro" id="IPR038726">
    <property type="entry name" value="PDDEXK_AddAB-type"/>
</dbReference>
<dbReference type="InterPro" id="IPR000212">
    <property type="entry name" value="DNA_helicase_UvrD/REP"/>
</dbReference>
<comment type="catalytic activity">
    <reaction evidence="11">
        <text>Couples ATP hydrolysis with the unwinding of duplex DNA by translocating in the 3'-5' direction.</text>
        <dbReference type="EC" id="5.6.2.4"/>
    </reaction>
</comment>
<keyword evidence="4 15" id="KW-0378">Hydrolase</keyword>
<reference evidence="19" key="1">
    <citation type="submission" date="2021-04" db="EMBL/GenBank/DDBJ databases">
        <title>Phylogenetic analysis of Acidobacteriaceae.</title>
        <authorList>
            <person name="Qiu L."/>
            <person name="Zhang Q."/>
        </authorList>
    </citation>
    <scope>NUCLEOTIDE SEQUENCE</scope>
    <source>
        <strain evidence="19">DSM 25168</strain>
    </source>
</reference>
<dbReference type="KEGG" id="orp:MOP44_24660"/>
<evidence type="ECO:0000256" key="13">
    <source>
        <dbReference type="ARBA" id="ARBA00034923"/>
    </source>
</evidence>
<dbReference type="InterPro" id="IPR011604">
    <property type="entry name" value="PDDEXK-like_dom_sf"/>
</dbReference>
<evidence type="ECO:0000313" key="20">
    <source>
        <dbReference type="Proteomes" id="UP001059380"/>
    </source>
</evidence>
<keyword evidence="8" id="KW-0238">DNA-binding</keyword>
<dbReference type="GO" id="GO:0003677">
    <property type="term" value="F:DNA binding"/>
    <property type="evidence" value="ECO:0007669"/>
    <property type="project" value="UniProtKB-KW"/>
</dbReference>
<dbReference type="RefSeq" id="WP_260793130.1">
    <property type="nucleotide sequence ID" value="NZ_CP093313.1"/>
</dbReference>
<feature type="domain" description="UvrD-like helicase C-terminal" evidence="18">
    <location>
        <begin position="552"/>
        <end position="828"/>
    </location>
</feature>
<dbReference type="GO" id="GO:0000725">
    <property type="term" value="P:recombinational repair"/>
    <property type="evidence" value="ECO:0007669"/>
    <property type="project" value="TreeGrafter"/>
</dbReference>